<reference evidence="6 8" key="1">
    <citation type="journal article" date="2008" name="Science">
        <title>The Physcomitrella genome reveals evolutionary insights into the conquest of land by plants.</title>
        <authorList>
            <person name="Rensing S."/>
            <person name="Lang D."/>
            <person name="Zimmer A."/>
            <person name="Terry A."/>
            <person name="Salamov A."/>
            <person name="Shapiro H."/>
            <person name="Nishiyama T."/>
            <person name="Perroud P.-F."/>
            <person name="Lindquist E."/>
            <person name="Kamisugi Y."/>
            <person name="Tanahashi T."/>
            <person name="Sakakibara K."/>
            <person name="Fujita T."/>
            <person name="Oishi K."/>
            <person name="Shin-I T."/>
            <person name="Kuroki Y."/>
            <person name="Toyoda A."/>
            <person name="Suzuki Y."/>
            <person name="Hashimoto A."/>
            <person name="Yamaguchi K."/>
            <person name="Sugano A."/>
            <person name="Kohara Y."/>
            <person name="Fujiyama A."/>
            <person name="Anterola A."/>
            <person name="Aoki S."/>
            <person name="Ashton N."/>
            <person name="Barbazuk W.B."/>
            <person name="Barker E."/>
            <person name="Bennetzen J."/>
            <person name="Bezanilla M."/>
            <person name="Blankenship R."/>
            <person name="Cho S.H."/>
            <person name="Dutcher S."/>
            <person name="Estelle M."/>
            <person name="Fawcett J.A."/>
            <person name="Gundlach H."/>
            <person name="Hanada K."/>
            <person name="Heyl A."/>
            <person name="Hicks K.A."/>
            <person name="Hugh J."/>
            <person name="Lohr M."/>
            <person name="Mayer K."/>
            <person name="Melkozernov A."/>
            <person name="Murata T."/>
            <person name="Nelson D."/>
            <person name="Pils B."/>
            <person name="Prigge M."/>
            <person name="Reiss B."/>
            <person name="Renner T."/>
            <person name="Rombauts S."/>
            <person name="Rushton P."/>
            <person name="Sanderfoot A."/>
            <person name="Schween G."/>
            <person name="Shiu S.-H."/>
            <person name="Stueber K."/>
            <person name="Theodoulou F.L."/>
            <person name="Tu H."/>
            <person name="Van de Peer Y."/>
            <person name="Verrier P.J."/>
            <person name="Waters E."/>
            <person name="Wood A."/>
            <person name="Yang L."/>
            <person name="Cove D."/>
            <person name="Cuming A."/>
            <person name="Hasebe M."/>
            <person name="Lucas S."/>
            <person name="Mishler D.B."/>
            <person name="Reski R."/>
            <person name="Grigoriev I."/>
            <person name="Quatrano R.S."/>
            <person name="Boore J.L."/>
        </authorList>
    </citation>
    <scope>NUCLEOTIDE SEQUENCE [LARGE SCALE GENOMIC DNA]</scope>
    <source>
        <strain evidence="7 8">cv. Gransden 2004</strain>
    </source>
</reference>
<evidence type="ECO:0000259" key="4">
    <source>
        <dbReference type="PROSITE" id="PS50090"/>
    </source>
</evidence>
<dbReference type="RefSeq" id="XP_024400047.1">
    <property type="nucleotide sequence ID" value="XM_024544279.2"/>
</dbReference>
<dbReference type="RefSeq" id="XP_073396084.1">
    <property type="nucleotide sequence ID" value="XM_073539983.1"/>
</dbReference>
<protein>
    <submittedName>
        <fullName evidence="6 7">Uncharacterized protein</fullName>
    </submittedName>
</protein>
<keyword evidence="2" id="KW-0238">DNA-binding</keyword>
<dbReference type="PaxDb" id="3218-PP1S313_81V6.1"/>
<dbReference type="GO" id="GO:0000978">
    <property type="term" value="F:RNA polymerase II cis-regulatory region sequence-specific DNA binding"/>
    <property type="evidence" value="ECO:0000318"/>
    <property type="project" value="GO_Central"/>
</dbReference>
<keyword evidence="8" id="KW-1185">Reference proteome</keyword>
<feature type="domain" description="HTH myb-type" evidence="5">
    <location>
        <begin position="368"/>
        <end position="423"/>
    </location>
</feature>
<feature type="region of interest" description="Disordered" evidence="3">
    <location>
        <begin position="174"/>
        <end position="212"/>
    </location>
</feature>
<evidence type="ECO:0000313" key="6">
    <source>
        <dbReference type="EMBL" id="PNR36129.1"/>
    </source>
</evidence>
<dbReference type="AlphaFoldDB" id="A0A2K1J3M1"/>
<evidence type="ECO:0000256" key="3">
    <source>
        <dbReference type="SAM" id="MobiDB-lite"/>
    </source>
</evidence>
<dbReference type="EnsemblPlants" id="Pp3c17_12730V3.2">
    <property type="protein sequence ID" value="Pp3c17_12730V3.2"/>
    <property type="gene ID" value="Pp3c17_12730"/>
</dbReference>
<dbReference type="GO" id="GO:0000981">
    <property type="term" value="F:DNA-binding transcription factor activity, RNA polymerase II-specific"/>
    <property type="evidence" value="ECO:0000318"/>
    <property type="project" value="GO_Central"/>
</dbReference>
<sequence>MERPDFRGPMETKIPETVDGETRMFIKHPDVVLTTLGNSSRPIGSCVLDQVLDSPINFLGSSLQHQILGSLRLNGVLSSSCPTSATFNFKQSSRSITGKFVTSEQEYLLQQQGSSIGSCRAQLSAAESNSVAVDNTNKAARQDERWIGDRLLDTETFKNELEFEQQKAKRAHLLDRQWESEPHSVSTSRVWSSKRPKPSQQQHELRSVPCPPVPRSKTTIGLYHEGPVVGHVAEYIDFEELDLQQLKDVNVTEKFQGYFCSNENPHKIVAGGGSISDRRQKLGNTRCDDFPEKVHETVVSIDQSEESLPSGSGNGLGESCHDVGGTAECNYLILPGTEPDEVFQSDPHDIDFSSKSFMNSSSQRGPHRQNTIKGLWTIEEDRHLIELVKRYGQQRWTLIANYLSGRIGKQCRERWHNHLRPDIKKEGWSSEEEEYLVFVHNTLGNRWADIAKLIPGRTENAIKNHWNATMRRKDLRRKHRRPVGGSKCGPVEPVSRCTILRDYQQKVVAQAKRKGNTHETTSPSNPDHFELDQHKRLSKNTCPYNTQIAGNSDTNWNTEKSEYQRLVQIKEMRSEERKQLSYTICRGGEEGDPDFSNAPQGSVVLQHGRSGSVFNQDWRNCGQYENNGMYSTPPLWIPSFRGTEKSEGDSYISGGRWHVPRDDVTWSQMAADNSDAGLNQRKIDHHTVHCLSHCNPLQQRSSESHTRFDTQGSQLENEVLHSKIRGIKNVSVTLDPTSGVQMAPPAQSDCEYTDSSSPNLNMAHLTLPLNSLQNYFGDSRNILTEVEPHQLDHGVCCLPCQTLGIADLRTNLGYLSQEHWRPAAVEGRNSGNLPAAGEIDFIEIIAS</sequence>
<dbReference type="FunFam" id="1.10.10.60:FF:000010">
    <property type="entry name" value="Transcriptional activator Myb isoform A"/>
    <property type="match status" value="1"/>
</dbReference>
<dbReference type="PANTHER" id="PTHR45614:SF218">
    <property type="entry name" value="TRANSCRIPTION FACTOR MYB119-RELATED"/>
    <property type="match status" value="1"/>
</dbReference>
<dbReference type="PROSITE" id="PS51294">
    <property type="entry name" value="HTH_MYB"/>
    <property type="match status" value="2"/>
</dbReference>
<dbReference type="GO" id="GO:0006355">
    <property type="term" value="P:regulation of DNA-templated transcription"/>
    <property type="evidence" value="ECO:0000318"/>
    <property type="project" value="GO_Central"/>
</dbReference>
<evidence type="ECO:0000256" key="1">
    <source>
        <dbReference type="ARBA" id="ARBA00022737"/>
    </source>
</evidence>
<reference evidence="7" key="3">
    <citation type="submission" date="2020-12" db="UniProtKB">
        <authorList>
            <consortium name="EnsemblPlants"/>
        </authorList>
    </citation>
    <scope>IDENTIFICATION</scope>
</reference>
<dbReference type="InterPro" id="IPR001005">
    <property type="entry name" value="SANT/Myb"/>
</dbReference>
<feature type="region of interest" description="Disordered" evidence="3">
    <location>
        <begin position="736"/>
        <end position="755"/>
    </location>
</feature>
<dbReference type="Pfam" id="PF13921">
    <property type="entry name" value="Myb_DNA-bind_6"/>
    <property type="match status" value="1"/>
</dbReference>
<evidence type="ECO:0000256" key="2">
    <source>
        <dbReference type="ARBA" id="ARBA00023125"/>
    </source>
</evidence>
<dbReference type="GeneID" id="112294109"/>
<feature type="domain" description="Myb-like" evidence="4">
    <location>
        <begin position="368"/>
        <end position="419"/>
    </location>
</feature>
<organism evidence="6">
    <name type="scientific">Physcomitrium patens</name>
    <name type="common">Spreading-leaved earth moss</name>
    <name type="synonym">Physcomitrella patens</name>
    <dbReference type="NCBI Taxonomy" id="3218"/>
    <lineage>
        <taxon>Eukaryota</taxon>
        <taxon>Viridiplantae</taxon>
        <taxon>Streptophyta</taxon>
        <taxon>Embryophyta</taxon>
        <taxon>Bryophyta</taxon>
        <taxon>Bryophytina</taxon>
        <taxon>Bryopsida</taxon>
        <taxon>Funariidae</taxon>
        <taxon>Funariales</taxon>
        <taxon>Funariaceae</taxon>
        <taxon>Physcomitrium</taxon>
    </lineage>
</organism>
<dbReference type="GO" id="GO:0005634">
    <property type="term" value="C:nucleus"/>
    <property type="evidence" value="ECO:0000318"/>
    <property type="project" value="GO_Central"/>
</dbReference>
<dbReference type="Gramene" id="Pp3c17_12730V3.1">
    <property type="protein sequence ID" value="Pp3c17_12730V3.1"/>
    <property type="gene ID" value="Pp3c17_12730"/>
</dbReference>
<gene>
    <name evidence="7" type="primary">LOC112294109</name>
    <name evidence="6" type="ORF">PHYPA_021980</name>
</gene>
<proteinExistence type="predicted"/>
<evidence type="ECO:0000259" key="5">
    <source>
        <dbReference type="PROSITE" id="PS51294"/>
    </source>
</evidence>
<keyword evidence="1" id="KW-0677">Repeat</keyword>
<reference evidence="6 8" key="2">
    <citation type="journal article" date="2018" name="Plant J.">
        <title>The Physcomitrella patens chromosome-scale assembly reveals moss genome structure and evolution.</title>
        <authorList>
            <person name="Lang D."/>
            <person name="Ullrich K.K."/>
            <person name="Murat F."/>
            <person name="Fuchs J."/>
            <person name="Jenkins J."/>
            <person name="Haas F.B."/>
            <person name="Piednoel M."/>
            <person name="Gundlach H."/>
            <person name="Van Bel M."/>
            <person name="Meyberg R."/>
            <person name="Vives C."/>
            <person name="Morata J."/>
            <person name="Symeonidi A."/>
            <person name="Hiss M."/>
            <person name="Muchero W."/>
            <person name="Kamisugi Y."/>
            <person name="Saleh O."/>
            <person name="Blanc G."/>
            <person name="Decker E.L."/>
            <person name="van Gessel N."/>
            <person name="Grimwood J."/>
            <person name="Hayes R.D."/>
            <person name="Graham S.W."/>
            <person name="Gunter L.E."/>
            <person name="McDaniel S.F."/>
            <person name="Hoernstein S.N.W."/>
            <person name="Larsson A."/>
            <person name="Li F.W."/>
            <person name="Perroud P.F."/>
            <person name="Phillips J."/>
            <person name="Ranjan P."/>
            <person name="Rokshar D.S."/>
            <person name="Rothfels C.J."/>
            <person name="Schneider L."/>
            <person name="Shu S."/>
            <person name="Stevenson D.W."/>
            <person name="Thummler F."/>
            <person name="Tillich M."/>
            <person name="Villarreal Aguilar J.C."/>
            <person name="Widiez T."/>
            <person name="Wong G.K."/>
            <person name="Wymore A."/>
            <person name="Zhang Y."/>
            <person name="Zimmer A.D."/>
            <person name="Quatrano R.S."/>
            <person name="Mayer K.F.X."/>
            <person name="Goodstein D."/>
            <person name="Casacuberta J.M."/>
            <person name="Vandepoele K."/>
            <person name="Reski R."/>
            <person name="Cuming A.C."/>
            <person name="Tuskan G.A."/>
            <person name="Maumus F."/>
            <person name="Salse J."/>
            <person name="Schmutz J."/>
            <person name="Rensing S.A."/>
        </authorList>
    </citation>
    <scope>NUCLEOTIDE SEQUENCE [LARGE SCALE GENOMIC DNA]</scope>
    <source>
        <strain evidence="7 8">cv. Gransden 2004</strain>
    </source>
</reference>
<name>A0A2K1J3M1_PHYPA</name>
<dbReference type="SMART" id="SM00717">
    <property type="entry name" value="SANT"/>
    <property type="match status" value="2"/>
</dbReference>
<evidence type="ECO:0000313" key="8">
    <source>
        <dbReference type="Proteomes" id="UP000006727"/>
    </source>
</evidence>
<feature type="domain" description="Myb-like" evidence="4">
    <location>
        <begin position="420"/>
        <end position="470"/>
    </location>
</feature>
<dbReference type="CDD" id="cd00167">
    <property type="entry name" value="SANT"/>
    <property type="match status" value="2"/>
</dbReference>
<feature type="domain" description="HTH myb-type" evidence="5">
    <location>
        <begin position="424"/>
        <end position="474"/>
    </location>
</feature>
<dbReference type="SUPFAM" id="SSF46689">
    <property type="entry name" value="Homeodomain-like"/>
    <property type="match status" value="1"/>
</dbReference>
<dbReference type="InterPro" id="IPR017930">
    <property type="entry name" value="Myb_dom"/>
</dbReference>
<dbReference type="InterPro" id="IPR009057">
    <property type="entry name" value="Homeodomain-like_sf"/>
</dbReference>
<accession>A0A2K1J3M1</accession>
<dbReference type="OrthoDB" id="2143914at2759"/>
<dbReference type="Proteomes" id="UP000006727">
    <property type="component" value="Chromosome 17"/>
</dbReference>
<dbReference type="Gramene" id="Pp3c17_12730V3.2">
    <property type="protein sequence ID" value="Pp3c17_12730V3.2"/>
    <property type="gene ID" value="Pp3c17_12730"/>
</dbReference>
<dbReference type="PANTHER" id="PTHR45614">
    <property type="entry name" value="MYB PROTEIN-RELATED"/>
    <property type="match status" value="1"/>
</dbReference>
<dbReference type="PROSITE" id="PS50090">
    <property type="entry name" value="MYB_LIKE"/>
    <property type="match status" value="2"/>
</dbReference>
<evidence type="ECO:0000313" key="7">
    <source>
        <dbReference type="EnsemblPlants" id="Pp3c17_12730V3.1"/>
    </source>
</evidence>
<dbReference type="Gene3D" id="1.10.10.60">
    <property type="entry name" value="Homeodomain-like"/>
    <property type="match status" value="2"/>
</dbReference>
<dbReference type="EMBL" id="ABEU02000017">
    <property type="protein sequence ID" value="PNR36129.1"/>
    <property type="molecule type" value="Genomic_DNA"/>
</dbReference>
<dbReference type="EnsemblPlants" id="Pp3c17_12730V3.1">
    <property type="protein sequence ID" value="Pp3c17_12730V3.1"/>
    <property type="gene ID" value="Pp3c17_12730"/>
</dbReference>
<dbReference type="InterPro" id="IPR050560">
    <property type="entry name" value="MYB_TF"/>
</dbReference>